<comment type="subunit">
    <text evidence="5 7">Monomer.</text>
</comment>
<feature type="compositionally biased region" description="Basic and acidic residues" evidence="8">
    <location>
        <begin position="196"/>
        <end position="219"/>
    </location>
</feature>
<dbReference type="Gene3D" id="3.10.20.80">
    <property type="entry name" value="Translation initiation factor 3 (IF-3), N-terminal domain"/>
    <property type="match status" value="1"/>
</dbReference>
<dbReference type="FunFam" id="3.30.110.10:FF:000002">
    <property type="entry name" value="Translation initiation factor IF-3"/>
    <property type="match status" value="1"/>
</dbReference>
<evidence type="ECO:0000313" key="12">
    <source>
        <dbReference type="Proteomes" id="UP000660668"/>
    </source>
</evidence>
<feature type="region of interest" description="Disordered" evidence="8">
    <location>
        <begin position="196"/>
        <end position="244"/>
    </location>
</feature>
<name>A0A930VN67_9ACTN</name>
<dbReference type="PANTHER" id="PTHR10938:SF0">
    <property type="entry name" value="TRANSLATION INITIATION FACTOR IF-3, MITOCHONDRIAL"/>
    <property type="match status" value="1"/>
</dbReference>
<evidence type="ECO:0000256" key="8">
    <source>
        <dbReference type="SAM" id="MobiDB-lite"/>
    </source>
</evidence>
<accession>A0A930VN67</accession>
<organism evidence="11 12">
    <name type="scientific">Nocardioides agariphilus</name>
    <dbReference type="NCBI Taxonomy" id="433664"/>
    <lineage>
        <taxon>Bacteria</taxon>
        <taxon>Bacillati</taxon>
        <taxon>Actinomycetota</taxon>
        <taxon>Actinomycetes</taxon>
        <taxon>Propionibacteriales</taxon>
        <taxon>Nocardioidaceae</taxon>
        <taxon>Nocardioides</taxon>
    </lineage>
</organism>
<evidence type="ECO:0000313" key="11">
    <source>
        <dbReference type="EMBL" id="MBF4769848.1"/>
    </source>
</evidence>
<dbReference type="GO" id="GO:0005829">
    <property type="term" value="C:cytosol"/>
    <property type="evidence" value="ECO:0007669"/>
    <property type="project" value="TreeGrafter"/>
</dbReference>
<protein>
    <recommendedName>
        <fullName evidence="5 6">Translation initiation factor IF-3</fullName>
    </recommendedName>
</protein>
<dbReference type="Gene3D" id="3.30.110.10">
    <property type="entry name" value="Translation initiation factor 3 (IF-3), C-terminal domain"/>
    <property type="match status" value="1"/>
</dbReference>
<dbReference type="HAMAP" id="MF_00080">
    <property type="entry name" value="IF_3"/>
    <property type="match status" value="1"/>
</dbReference>
<comment type="function">
    <text evidence="5 7">IF-3 binds to the 30S ribosomal subunit and shifts the equilibrium between 70S ribosomes and their 50S and 30S subunits in favor of the free subunits, thus enhancing the availability of 30S subunits on which protein synthesis initiation begins.</text>
</comment>
<keyword evidence="3 5" id="KW-0396">Initiation factor</keyword>
<dbReference type="SUPFAM" id="SSF55200">
    <property type="entry name" value="Translation initiation factor IF3, C-terminal domain"/>
    <property type="match status" value="1"/>
</dbReference>
<dbReference type="SUPFAM" id="SSF54364">
    <property type="entry name" value="Translation initiation factor IF3, N-terminal domain"/>
    <property type="match status" value="1"/>
</dbReference>
<evidence type="ECO:0000256" key="2">
    <source>
        <dbReference type="ARBA" id="ARBA00022490"/>
    </source>
</evidence>
<evidence type="ECO:0000256" key="1">
    <source>
        <dbReference type="ARBA" id="ARBA00005439"/>
    </source>
</evidence>
<proteinExistence type="inferred from homology"/>
<dbReference type="GO" id="GO:0032790">
    <property type="term" value="P:ribosome disassembly"/>
    <property type="evidence" value="ECO:0007669"/>
    <property type="project" value="TreeGrafter"/>
</dbReference>
<dbReference type="EMBL" id="JADKPO010000033">
    <property type="protein sequence ID" value="MBF4769848.1"/>
    <property type="molecule type" value="Genomic_DNA"/>
</dbReference>
<evidence type="ECO:0000256" key="6">
    <source>
        <dbReference type="NCBIfam" id="TIGR00168"/>
    </source>
</evidence>
<dbReference type="GO" id="GO:0016020">
    <property type="term" value="C:membrane"/>
    <property type="evidence" value="ECO:0007669"/>
    <property type="project" value="TreeGrafter"/>
</dbReference>
<dbReference type="GO" id="GO:0043022">
    <property type="term" value="F:ribosome binding"/>
    <property type="evidence" value="ECO:0007669"/>
    <property type="project" value="TreeGrafter"/>
</dbReference>
<feature type="domain" description="Translation initiation factor 3 N-terminal" evidence="10">
    <location>
        <begin position="24"/>
        <end position="93"/>
    </location>
</feature>
<dbReference type="InterPro" id="IPR036788">
    <property type="entry name" value="T_IF-3_C_sf"/>
</dbReference>
<dbReference type="InterPro" id="IPR036787">
    <property type="entry name" value="T_IF-3_N_sf"/>
</dbReference>
<dbReference type="NCBIfam" id="TIGR00168">
    <property type="entry name" value="infC"/>
    <property type="match status" value="1"/>
</dbReference>
<evidence type="ECO:0000256" key="7">
    <source>
        <dbReference type="RuleBase" id="RU000646"/>
    </source>
</evidence>
<dbReference type="GO" id="GO:0003743">
    <property type="term" value="F:translation initiation factor activity"/>
    <property type="evidence" value="ECO:0007669"/>
    <property type="project" value="UniProtKB-UniRule"/>
</dbReference>
<keyword evidence="2 5" id="KW-0963">Cytoplasm</keyword>
<comment type="subcellular location">
    <subcellularLocation>
        <location evidence="5 7">Cytoplasm</location>
    </subcellularLocation>
</comment>
<evidence type="ECO:0000256" key="3">
    <source>
        <dbReference type="ARBA" id="ARBA00022540"/>
    </source>
</evidence>
<dbReference type="InterPro" id="IPR019814">
    <property type="entry name" value="Translation_initiation_fac_3_N"/>
</dbReference>
<evidence type="ECO:0000259" key="9">
    <source>
        <dbReference type="Pfam" id="PF00707"/>
    </source>
</evidence>
<comment type="caution">
    <text evidence="11">The sequence shown here is derived from an EMBL/GenBank/DDBJ whole genome shotgun (WGS) entry which is preliminary data.</text>
</comment>
<dbReference type="PANTHER" id="PTHR10938">
    <property type="entry name" value="TRANSLATION INITIATION FACTOR IF-3"/>
    <property type="match status" value="1"/>
</dbReference>
<dbReference type="FunFam" id="3.10.20.80:FF:000001">
    <property type="entry name" value="Translation initiation factor IF-3"/>
    <property type="match status" value="1"/>
</dbReference>
<evidence type="ECO:0000256" key="5">
    <source>
        <dbReference type="HAMAP-Rule" id="MF_00080"/>
    </source>
</evidence>
<dbReference type="Pfam" id="PF00707">
    <property type="entry name" value="IF3_C"/>
    <property type="match status" value="1"/>
</dbReference>
<keyword evidence="4 5" id="KW-0648">Protein biosynthesis</keyword>
<gene>
    <name evidence="5" type="primary">infC</name>
    <name evidence="11" type="ORF">ISU10_18920</name>
</gene>
<evidence type="ECO:0000256" key="4">
    <source>
        <dbReference type="ARBA" id="ARBA00022917"/>
    </source>
</evidence>
<comment type="similarity">
    <text evidence="1 5 7">Belongs to the IF-3 family.</text>
</comment>
<dbReference type="PROSITE" id="PS00938">
    <property type="entry name" value="IF3"/>
    <property type="match status" value="1"/>
</dbReference>
<keyword evidence="12" id="KW-1185">Reference proteome</keyword>
<dbReference type="InterPro" id="IPR019813">
    <property type="entry name" value="Translation_initiation_fac3_CS"/>
</dbReference>
<dbReference type="Proteomes" id="UP000660668">
    <property type="component" value="Unassembled WGS sequence"/>
</dbReference>
<dbReference type="Pfam" id="PF05198">
    <property type="entry name" value="IF3_N"/>
    <property type="match status" value="1"/>
</dbReference>
<dbReference type="InterPro" id="IPR001288">
    <property type="entry name" value="Translation_initiation_fac_3"/>
</dbReference>
<sequence length="244" mass="27449">MTNPSKSRGRPPKTGGHISTELRINDRIRVPEVRLVGPNGETVGIVPTGEALKLAQEADLDLVEVAPMARPPVCKLMDYGKFKYENAQKAREARRNQTNVIIKEMKLRPKIDAHDYETKKGHVVRFLRAGDKVKITIMFRGREQHRPELGFRLLQRLAEDVTELGFVESAPKQDGRNMIMVLGPHRKKAEAKVELAAEKQTRMAERAADEAAEREERTAHNSGHAVAQKKARGRSENLDPEIEA</sequence>
<dbReference type="InterPro" id="IPR019815">
    <property type="entry name" value="Translation_initiation_fac_3_C"/>
</dbReference>
<feature type="domain" description="Translation initiation factor 3 C-terminal" evidence="9">
    <location>
        <begin position="102"/>
        <end position="184"/>
    </location>
</feature>
<dbReference type="AlphaFoldDB" id="A0A930VN67"/>
<evidence type="ECO:0000259" key="10">
    <source>
        <dbReference type="Pfam" id="PF05198"/>
    </source>
</evidence>
<reference evidence="11" key="1">
    <citation type="submission" date="2020-11" db="EMBL/GenBank/DDBJ databases">
        <title>Nocardioides cynanchi sp. nov., isolated from soil of rhizosphere of Cynanchum wilfordii.</title>
        <authorList>
            <person name="Lee J.-S."/>
            <person name="Suh M.K."/>
            <person name="Kim J.-S."/>
        </authorList>
    </citation>
    <scope>NUCLEOTIDE SEQUENCE</scope>
    <source>
        <strain evidence="11">KCTC 19276</strain>
    </source>
</reference>